<name>A0ABN9KQ21_9NEOB</name>
<dbReference type="Proteomes" id="UP001176940">
    <property type="component" value="Unassembled WGS sequence"/>
</dbReference>
<evidence type="ECO:0000313" key="1">
    <source>
        <dbReference type="EMBL" id="CAJ0919273.1"/>
    </source>
</evidence>
<protein>
    <recommendedName>
        <fullName evidence="3">Thioredoxin domain-containing protein</fullName>
    </recommendedName>
</protein>
<proteinExistence type="predicted"/>
<dbReference type="PANTHER" id="PTHR46497:SF1">
    <property type="entry name" value="THIOREDOXIN DOMAIN-CONTAINING PROTEIN 11"/>
    <property type="match status" value="1"/>
</dbReference>
<dbReference type="PANTHER" id="PTHR46497">
    <property type="entry name" value="THIOREDOXIN DOMAIN-CONTAINING PROTEIN 11"/>
    <property type="match status" value="1"/>
</dbReference>
<keyword evidence="2" id="KW-1185">Reference proteome</keyword>
<accession>A0ABN9KQ21</accession>
<dbReference type="InterPro" id="IPR036249">
    <property type="entry name" value="Thioredoxin-like_sf"/>
</dbReference>
<dbReference type="EMBL" id="CAUEEQ010001225">
    <property type="protein sequence ID" value="CAJ0919273.1"/>
    <property type="molecule type" value="Genomic_DNA"/>
</dbReference>
<organism evidence="1 2">
    <name type="scientific">Ranitomeya imitator</name>
    <name type="common">mimic poison frog</name>
    <dbReference type="NCBI Taxonomy" id="111125"/>
    <lineage>
        <taxon>Eukaryota</taxon>
        <taxon>Metazoa</taxon>
        <taxon>Chordata</taxon>
        <taxon>Craniata</taxon>
        <taxon>Vertebrata</taxon>
        <taxon>Euteleostomi</taxon>
        <taxon>Amphibia</taxon>
        <taxon>Batrachia</taxon>
        <taxon>Anura</taxon>
        <taxon>Neobatrachia</taxon>
        <taxon>Hyloidea</taxon>
        <taxon>Dendrobatidae</taxon>
        <taxon>Dendrobatinae</taxon>
        <taxon>Ranitomeya</taxon>
    </lineage>
</organism>
<comment type="caution">
    <text evidence="1">The sequence shown here is derived from an EMBL/GenBank/DDBJ whole genome shotgun (WGS) entry which is preliminary data.</text>
</comment>
<reference evidence="1" key="1">
    <citation type="submission" date="2023-07" db="EMBL/GenBank/DDBJ databases">
        <authorList>
            <person name="Stuckert A."/>
        </authorList>
    </citation>
    <scope>NUCLEOTIDE SEQUENCE</scope>
</reference>
<gene>
    <name evidence="1" type="ORF">RIMI_LOCUS969945</name>
</gene>
<dbReference type="InterPro" id="IPR052792">
    <property type="entry name" value="Thioredoxin_dom-contain_11"/>
</dbReference>
<sequence>MQRPAWLHVKRLLCLMGRRPELLCGAIALTCALVVALRFTCSRAKDVIMPARLPKHFFPTQAPVVDLYLGQIDYAEHLRQDSEITLFFLYAPWCAQSIAARKEIEHVANNLADQVLFVAVNCWWHHGRCRKQKSFFYFPIINLYHRRWNTPFTAVEFTHWLLYGHDINFASNAGHRGVQHARVE</sequence>
<evidence type="ECO:0008006" key="3">
    <source>
        <dbReference type="Google" id="ProtNLM"/>
    </source>
</evidence>
<evidence type="ECO:0000313" key="2">
    <source>
        <dbReference type="Proteomes" id="UP001176940"/>
    </source>
</evidence>
<dbReference type="SUPFAM" id="SSF52833">
    <property type="entry name" value="Thioredoxin-like"/>
    <property type="match status" value="1"/>
</dbReference>
<dbReference type="Gene3D" id="3.40.30.10">
    <property type="entry name" value="Glutaredoxin"/>
    <property type="match status" value="1"/>
</dbReference>